<dbReference type="SUPFAM" id="SSF50729">
    <property type="entry name" value="PH domain-like"/>
    <property type="match status" value="1"/>
</dbReference>
<reference evidence="4 5" key="1">
    <citation type="journal article" date="2019" name="Sci. Rep.">
        <title>Comparative genomics of chytrid fungi reveal insights into the obligate biotrophic and pathogenic lifestyle of Synchytrium endobioticum.</title>
        <authorList>
            <person name="van de Vossenberg B.T.L.H."/>
            <person name="Warris S."/>
            <person name="Nguyen H.D.T."/>
            <person name="van Gent-Pelzer M.P.E."/>
            <person name="Joly D.L."/>
            <person name="van de Geest H.C."/>
            <person name="Bonants P.J.M."/>
            <person name="Smith D.S."/>
            <person name="Levesque C.A."/>
            <person name="van der Lee T.A.J."/>
        </authorList>
    </citation>
    <scope>NUCLEOTIDE SEQUENCE [LARGE SCALE GENOMIC DNA]</scope>
    <source>
        <strain evidence="4 5">CBS 675.73</strain>
    </source>
</reference>
<protein>
    <recommendedName>
        <fullName evidence="3">PH domain-containing protein</fullName>
    </recommendedName>
</protein>
<dbReference type="EMBL" id="QEAP01000038">
    <property type="protein sequence ID" value="TPX76731.1"/>
    <property type="molecule type" value="Genomic_DNA"/>
</dbReference>
<feature type="region of interest" description="Disordered" evidence="2">
    <location>
        <begin position="218"/>
        <end position="271"/>
    </location>
</feature>
<dbReference type="Gene3D" id="2.30.29.30">
    <property type="entry name" value="Pleckstrin-homology domain (PH domain)/Phosphotyrosine-binding domain (PTB)"/>
    <property type="match status" value="1"/>
</dbReference>
<evidence type="ECO:0000313" key="4">
    <source>
        <dbReference type="EMBL" id="TPX76731.1"/>
    </source>
</evidence>
<feature type="domain" description="PH" evidence="3">
    <location>
        <begin position="92"/>
        <end position="223"/>
    </location>
</feature>
<feature type="coiled-coil region" evidence="1">
    <location>
        <begin position="328"/>
        <end position="367"/>
    </location>
</feature>
<comment type="caution">
    <text evidence="4">The sequence shown here is derived from an EMBL/GenBank/DDBJ whole genome shotgun (WGS) entry which is preliminary data.</text>
</comment>
<keyword evidence="5" id="KW-1185">Reference proteome</keyword>
<feature type="region of interest" description="Disordered" evidence="2">
    <location>
        <begin position="1"/>
        <end position="35"/>
    </location>
</feature>
<feature type="compositionally biased region" description="Low complexity" evidence="2">
    <location>
        <begin position="229"/>
        <end position="238"/>
    </location>
</feature>
<evidence type="ECO:0000313" key="5">
    <source>
        <dbReference type="Proteomes" id="UP000320333"/>
    </source>
</evidence>
<dbReference type="InterPro" id="IPR001849">
    <property type="entry name" value="PH_domain"/>
</dbReference>
<name>A0A507FJX6_9FUNG</name>
<sequence length="386" mass="42669">MAMDDAPPFRHSASTVASGGGDASGGGERLSGTHSTASCDLSTAKVLDNLMSCITTEFELFHPPPRTTSDMATARSWLTSMHDSLGEMREKSPIMYGPLLKLNSTSDQSWKNRFFLLSRDAKLFLFKPNPTLESLPITYIPVERYTAMSNPLYKSWIVHVEGSGVTVEGVVQKRVWTLKASSAAELKLLEEALDTLVMVSPKNKNKSASLYEQWNSTTTTTSGLHRETSTSTAASSGSQRFGALPLLSRNNSRGHEDFESSGGRSADPAVHSDMFPAVHKTRSNYTLLRKPCPDSQEVANMKRVSESQLGSKFKSFEMPKAATVEYGLDLLEKQKMQEEFKKKEEAAERERQELSRLAAAEEEERKKLAAFKAAHMPMVVPYASLR</sequence>
<dbReference type="OrthoDB" id="2162770at2759"/>
<accession>A0A507FJX6</accession>
<evidence type="ECO:0000256" key="1">
    <source>
        <dbReference type="SAM" id="Coils"/>
    </source>
</evidence>
<gene>
    <name evidence="4" type="ORF">CcCBS67573_g01998</name>
</gene>
<dbReference type="InterPro" id="IPR011993">
    <property type="entry name" value="PH-like_dom_sf"/>
</dbReference>
<organism evidence="4 5">
    <name type="scientific">Chytriomyces confervae</name>
    <dbReference type="NCBI Taxonomy" id="246404"/>
    <lineage>
        <taxon>Eukaryota</taxon>
        <taxon>Fungi</taxon>
        <taxon>Fungi incertae sedis</taxon>
        <taxon>Chytridiomycota</taxon>
        <taxon>Chytridiomycota incertae sedis</taxon>
        <taxon>Chytridiomycetes</taxon>
        <taxon>Chytridiales</taxon>
        <taxon>Chytriomycetaceae</taxon>
        <taxon>Chytriomyces</taxon>
    </lineage>
</organism>
<keyword evidence="1" id="KW-0175">Coiled coil</keyword>
<dbReference type="CDD" id="cd00821">
    <property type="entry name" value="PH"/>
    <property type="match status" value="1"/>
</dbReference>
<dbReference type="Proteomes" id="UP000320333">
    <property type="component" value="Unassembled WGS sequence"/>
</dbReference>
<dbReference type="PROSITE" id="PS50003">
    <property type="entry name" value="PH_DOMAIN"/>
    <property type="match status" value="1"/>
</dbReference>
<dbReference type="AlphaFoldDB" id="A0A507FJX6"/>
<feature type="compositionally biased region" description="Gly residues" evidence="2">
    <location>
        <begin position="18"/>
        <end position="29"/>
    </location>
</feature>
<evidence type="ECO:0000259" key="3">
    <source>
        <dbReference type="PROSITE" id="PS50003"/>
    </source>
</evidence>
<evidence type="ECO:0000256" key="2">
    <source>
        <dbReference type="SAM" id="MobiDB-lite"/>
    </source>
</evidence>
<proteinExistence type="predicted"/>